<protein>
    <submittedName>
        <fullName evidence="3">tRNA 2-thiouridine synthesizing protein A</fullName>
        <ecNumber evidence="3">2.8.1.-</ecNumber>
    </submittedName>
</protein>
<dbReference type="EC" id="2.8.1.-" evidence="3"/>
<accession>A0ABV2KYW3</accession>
<feature type="domain" description="UPF0033" evidence="2">
    <location>
        <begin position="10"/>
        <end position="34"/>
    </location>
</feature>
<dbReference type="GO" id="GO:0016740">
    <property type="term" value="F:transferase activity"/>
    <property type="evidence" value="ECO:0007669"/>
    <property type="project" value="UniProtKB-KW"/>
</dbReference>
<evidence type="ECO:0000313" key="4">
    <source>
        <dbReference type="Proteomes" id="UP001549145"/>
    </source>
</evidence>
<dbReference type="Proteomes" id="UP001549145">
    <property type="component" value="Unassembled WGS sequence"/>
</dbReference>
<evidence type="ECO:0000313" key="3">
    <source>
        <dbReference type="EMBL" id="MET3690762.1"/>
    </source>
</evidence>
<name>A0ABV2KYW3_9HYPH</name>
<reference evidence="3 4" key="1">
    <citation type="submission" date="2024-06" db="EMBL/GenBank/DDBJ databases">
        <title>Genomic Encyclopedia of Type Strains, Phase IV (KMG-IV): sequencing the most valuable type-strain genomes for metagenomic binning, comparative biology and taxonomic classification.</title>
        <authorList>
            <person name="Goeker M."/>
        </authorList>
    </citation>
    <scope>NUCLEOTIDE SEQUENCE [LARGE SCALE GENOMIC DNA]</scope>
    <source>
        <strain evidence="3 4">DSM 21331</strain>
    </source>
</reference>
<keyword evidence="4" id="KW-1185">Reference proteome</keyword>
<sequence>MQDEGEITHLDLSGLKCPLPVLRTAKALRGMAPGSLLTVICTDPMAAIDIPNLVREAGDALVRQERGPDGLSFTIRKGTIRKGVAEIPQVPPH</sequence>
<dbReference type="InterPro" id="IPR001455">
    <property type="entry name" value="TusA-like"/>
</dbReference>
<evidence type="ECO:0000256" key="1">
    <source>
        <dbReference type="ARBA" id="ARBA00008984"/>
    </source>
</evidence>
<dbReference type="Gene3D" id="3.30.110.40">
    <property type="entry name" value="TusA-like domain"/>
    <property type="match status" value="1"/>
</dbReference>
<dbReference type="PANTHER" id="PTHR33279">
    <property type="entry name" value="SULFUR CARRIER PROTEIN YEDF-RELATED"/>
    <property type="match status" value="1"/>
</dbReference>
<dbReference type="RefSeq" id="WP_238279204.1">
    <property type="nucleotide sequence ID" value="NZ_BPQL01000052.1"/>
</dbReference>
<comment type="similarity">
    <text evidence="1">Belongs to the sulfur carrier protein TusA family.</text>
</comment>
<dbReference type="Pfam" id="PF01206">
    <property type="entry name" value="TusA"/>
    <property type="match status" value="1"/>
</dbReference>
<dbReference type="EMBL" id="JBEPMM010000001">
    <property type="protein sequence ID" value="MET3690762.1"/>
    <property type="molecule type" value="Genomic_DNA"/>
</dbReference>
<proteinExistence type="inferred from homology"/>
<evidence type="ECO:0000259" key="2">
    <source>
        <dbReference type="PROSITE" id="PS01148"/>
    </source>
</evidence>
<dbReference type="SUPFAM" id="SSF64307">
    <property type="entry name" value="SirA-like"/>
    <property type="match status" value="1"/>
</dbReference>
<dbReference type="PANTHER" id="PTHR33279:SF6">
    <property type="entry name" value="SULFUR CARRIER PROTEIN YEDF-RELATED"/>
    <property type="match status" value="1"/>
</dbReference>
<organism evidence="3 4">
    <name type="scientific">Methylobacterium goesingense</name>
    <dbReference type="NCBI Taxonomy" id="243690"/>
    <lineage>
        <taxon>Bacteria</taxon>
        <taxon>Pseudomonadati</taxon>
        <taxon>Pseudomonadota</taxon>
        <taxon>Alphaproteobacteria</taxon>
        <taxon>Hyphomicrobiales</taxon>
        <taxon>Methylobacteriaceae</taxon>
        <taxon>Methylobacterium</taxon>
    </lineage>
</organism>
<dbReference type="CDD" id="cd00291">
    <property type="entry name" value="SirA_YedF_YeeD"/>
    <property type="match status" value="1"/>
</dbReference>
<comment type="caution">
    <text evidence="3">The sequence shown here is derived from an EMBL/GenBank/DDBJ whole genome shotgun (WGS) entry which is preliminary data.</text>
</comment>
<dbReference type="PROSITE" id="PS01148">
    <property type="entry name" value="UPF0033"/>
    <property type="match status" value="1"/>
</dbReference>
<gene>
    <name evidence="3" type="ORF">ABID43_000281</name>
</gene>
<dbReference type="InterPro" id="IPR036868">
    <property type="entry name" value="TusA-like_sf"/>
</dbReference>
<keyword evidence="3" id="KW-0808">Transferase</keyword>